<feature type="binding site" evidence="4">
    <location>
        <position position="96"/>
    </location>
    <ligand>
        <name>S-adenosyl-L-methionine</name>
        <dbReference type="ChEBI" id="CHEBI:59789"/>
    </ligand>
</feature>
<evidence type="ECO:0000259" key="5">
    <source>
        <dbReference type="Pfam" id="PF13649"/>
    </source>
</evidence>
<dbReference type="PANTHER" id="PTHR43861">
    <property type="entry name" value="TRANS-ACONITATE 2-METHYLTRANSFERASE-RELATED"/>
    <property type="match status" value="1"/>
</dbReference>
<organism evidence="6 7">
    <name type="scientific">Sporolactobacillus shoreicorticis</name>
    <dbReference type="NCBI Taxonomy" id="1923877"/>
    <lineage>
        <taxon>Bacteria</taxon>
        <taxon>Bacillati</taxon>
        <taxon>Bacillota</taxon>
        <taxon>Bacilli</taxon>
        <taxon>Bacillales</taxon>
        <taxon>Sporolactobacillaceae</taxon>
        <taxon>Sporolactobacillus</taxon>
    </lineage>
</organism>
<comment type="function">
    <text evidence="4">Could be a S-adenosyl-L-methionine-dependent methyltransferase.</text>
</comment>
<dbReference type="PANTHER" id="PTHR43861:SF1">
    <property type="entry name" value="TRANS-ACONITATE 2-METHYLTRANSFERASE"/>
    <property type="match status" value="1"/>
</dbReference>
<dbReference type="SUPFAM" id="SSF53335">
    <property type="entry name" value="S-adenosyl-L-methionine-dependent methyltransferases"/>
    <property type="match status" value="1"/>
</dbReference>
<comment type="similarity">
    <text evidence="4">Belongs to the methyltransferase superfamily. YrrT family.</text>
</comment>
<dbReference type="Pfam" id="PF13649">
    <property type="entry name" value="Methyltransf_25"/>
    <property type="match status" value="1"/>
</dbReference>
<evidence type="ECO:0000313" key="7">
    <source>
        <dbReference type="Proteomes" id="UP001597399"/>
    </source>
</evidence>
<evidence type="ECO:0000256" key="3">
    <source>
        <dbReference type="ARBA" id="ARBA00022691"/>
    </source>
</evidence>
<evidence type="ECO:0000256" key="1">
    <source>
        <dbReference type="ARBA" id="ARBA00022603"/>
    </source>
</evidence>
<evidence type="ECO:0000313" key="6">
    <source>
        <dbReference type="EMBL" id="MFD2694527.1"/>
    </source>
</evidence>
<feature type="domain" description="Methyltransferase" evidence="5">
    <location>
        <begin position="49"/>
        <end position="138"/>
    </location>
</feature>
<sequence>MGREFIHTFEEWADDYDRSVSGGDLEYREVFKDYDRILDEVAENARGSVLEFGVGTGNLTQKLMKRGLDVTGIEPSEKMRRKAIEKLPQLHITDGDFLDFPIPGHKINTIVSSFAFHHLNDDEKDQAIENYSRLLPINGRIVFADTLFGSELEKKKVHHWAHINGYTHLLKDLRTEYYPLRKTLYTIFRRHHFVPYFKQLNRFAWLIVAEKNE</sequence>
<name>A0ABW5S4K8_9BACL</name>
<dbReference type="EMBL" id="JBHUMQ010000027">
    <property type="protein sequence ID" value="MFD2694527.1"/>
    <property type="molecule type" value="Genomic_DNA"/>
</dbReference>
<dbReference type="Gene3D" id="3.40.50.150">
    <property type="entry name" value="Vaccinia Virus protein VP39"/>
    <property type="match status" value="1"/>
</dbReference>
<dbReference type="Proteomes" id="UP001597399">
    <property type="component" value="Unassembled WGS sequence"/>
</dbReference>
<accession>A0ABW5S4K8</accession>
<dbReference type="InterPro" id="IPR029063">
    <property type="entry name" value="SAM-dependent_MTases_sf"/>
</dbReference>
<keyword evidence="1 4" id="KW-0489">Methyltransferase</keyword>
<dbReference type="HAMAP" id="MF_02100">
    <property type="entry name" value="Methyltr_YrrT"/>
    <property type="match status" value="1"/>
</dbReference>
<dbReference type="InterPro" id="IPR041698">
    <property type="entry name" value="Methyltransf_25"/>
</dbReference>
<keyword evidence="7" id="KW-1185">Reference proteome</keyword>
<keyword evidence="3 4" id="KW-0949">S-adenosyl-L-methionine</keyword>
<comment type="caution">
    <text evidence="6">The sequence shown here is derived from an EMBL/GenBank/DDBJ whole genome shotgun (WGS) entry which is preliminary data.</text>
</comment>
<evidence type="ECO:0000256" key="4">
    <source>
        <dbReference type="HAMAP-Rule" id="MF_02100"/>
    </source>
</evidence>
<reference evidence="7" key="1">
    <citation type="journal article" date="2019" name="Int. J. Syst. Evol. Microbiol.">
        <title>The Global Catalogue of Microorganisms (GCM) 10K type strain sequencing project: providing services to taxonomists for standard genome sequencing and annotation.</title>
        <authorList>
            <consortium name="The Broad Institute Genomics Platform"/>
            <consortium name="The Broad Institute Genome Sequencing Center for Infectious Disease"/>
            <person name="Wu L."/>
            <person name="Ma J."/>
        </authorList>
    </citation>
    <scope>NUCLEOTIDE SEQUENCE [LARGE SCALE GENOMIC DNA]</scope>
    <source>
        <strain evidence="7">TISTR 2466</strain>
    </source>
</reference>
<dbReference type="GO" id="GO:0032259">
    <property type="term" value="P:methylation"/>
    <property type="evidence" value="ECO:0007669"/>
    <property type="project" value="UniProtKB-KW"/>
</dbReference>
<dbReference type="GO" id="GO:0008168">
    <property type="term" value="F:methyltransferase activity"/>
    <property type="evidence" value="ECO:0007669"/>
    <property type="project" value="UniProtKB-KW"/>
</dbReference>
<gene>
    <name evidence="6" type="ORF">ACFSUE_12965</name>
</gene>
<feature type="binding site" evidence="4">
    <location>
        <position position="74"/>
    </location>
    <ligand>
        <name>S-adenosyl-L-methionine</name>
        <dbReference type="ChEBI" id="CHEBI:59789"/>
    </ligand>
</feature>
<dbReference type="CDD" id="cd02440">
    <property type="entry name" value="AdoMet_MTases"/>
    <property type="match status" value="1"/>
</dbReference>
<protein>
    <recommendedName>
        <fullName evidence="4">Uncharacterized methyltransferase ACFSUE_12965</fullName>
        <ecNumber evidence="4">2.1.1.-</ecNumber>
    </recommendedName>
</protein>
<dbReference type="EC" id="2.1.1.-" evidence="4"/>
<feature type="binding site" evidence="4">
    <location>
        <position position="53"/>
    </location>
    <ligand>
        <name>S-adenosyl-L-methionine</name>
        <dbReference type="ChEBI" id="CHEBI:59789"/>
    </ligand>
</feature>
<proteinExistence type="inferred from homology"/>
<keyword evidence="2 4" id="KW-0808">Transferase</keyword>
<dbReference type="InterPro" id="IPR023553">
    <property type="entry name" value="Uncharacterised_MeTfrase_YrrT"/>
</dbReference>
<dbReference type="RefSeq" id="WP_253062220.1">
    <property type="nucleotide sequence ID" value="NZ_JAMXWM010000012.1"/>
</dbReference>
<evidence type="ECO:0000256" key="2">
    <source>
        <dbReference type="ARBA" id="ARBA00022679"/>
    </source>
</evidence>